<dbReference type="Proteomes" id="UP000013785">
    <property type="component" value="Unassembled WGS sequence"/>
</dbReference>
<dbReference type="STRING" id="154621.RV11_GL003175"/>
<proteinExistence type="predicted"/>
<dbReference type="HOGENOM" id="CLU_017194_0_0_9"/>
<reference evidence="1 2" key="1">
    <citation type="submission" date="2013-02" db="EMBL/GenBank/DDBJ databases">
        <title>The Genome Sequence of Enterococcus phoeniculicola BAA-412.</title>
        <authorList>
            <consortium name="The Broad Institute Genome Sequencing Platform"/>
            <consortium name="The Broad Institute Genome Sequencing Center for Infectious Disease"/>
            <person name="Earl A.M."/>
            <person name="Gilmore M.S."/>
            <person name="Lebreton F."/>
            <person name="Walker B."/>
            <person name="Young S.K."/>
            <person name="Zeng Q."/>
            <person name="Gargeya S."/>
            <person name="Fitzgerald M."/>
            <person name="Haas B."/>
            <person name="Abouelleil A."/>
            <person name="Alvarado L."/>
            <person name="Arachchi H.M."/>
            <person name="Berlin A.M."/>
            <person name="Chapman S.B."/>
            <person name="Dewar J."/>
            <person name="Goldberg J."/>
            <person name="Griggs A."/>
            <person name="Gujja S."/>
            <person name="Hansen M."/>
            <person name="Howarth C."/>
            <person name="Imamovic A."/>
            <person name="Larimer J."/>
            <person name="McCowan C."/>
            <person name="Murphy C."/>
            <person name="Neiman D."/>
            <person name="Pearson M."/>
            <person name="Priest M."/>
            <person name="Roberts A."/>
            <person name="Saif S."/>
            <person name="Shea T."/>
            <person name="Sisk P."/>
            <person name="Sykes S."/>
            <person name="Wortman J."/>
            <person name="Nusbaum C."/>
            <person name="Birren B."/>
        </authorList>
    </citation>
    <scope>NUCLEOTIDE SEQUENCE [LARGE SCALE GENOMIC DNA]</scope>
    <source>
        <strain evidence="1 2">ATCC BAA-412</strain>
    </source>
</reference>
<name>R3TND8_9ENTE</name>
<keyword evidence="2" id="KW-1185">Reference proteome</keyword>
<dbReference type="PATRIC" id="fig|1158610.3.peg.1978"/>
<dbReference type="Gene3D" id="3.40.50.300">
    <property type="entry name" value="P-loop containing nucleotide triphosphate hydrolases"/>
    <property type="match status" value="1"/>
</dbReference>
<sequence length="831" mass="96352">MKILANKRKTTVKILPYRRIVNEECIACENNFTDYLKIGDSQAADGDRDEKLQAIADFHLFLQTVVSDIKLIFSSFPIDLGDNIDYAKNRFSLVENRSENILYEQNENLKALEFLDRRRMVDFAYLQYFGESEEELKTVQRILLSATSNGFYLEKMDWSQKVKTIFRFYNPLSTLPIGKAYNLSDTTHRPLEIQKMVDSKGVDPQFLAEIQPLAGIKPYDSKTLQIGDGYLRIMNLVTYRPKNNRPFWGTNIFRLPNVMTSVDIKTIDVNNPLVEGALNRSLSEYEDRTATARNRIGRKKATKEYYALEETVEDVLDATESLKQIHVRYVLCEPTLKELDEKEAEIRTKLNRNKFQAAVFLDEQELQYRCFFLSFSEGSDLIQRKGKDIKSSTLAGSFPFDSSNHIDPNALYTGYPLYGSGLVCLNTNYKDTQRKAYGTIIIGAQGFGKSTLGKDRQEKNVLLNNNTFGFYVSNEAKRITKYLNGSHINAREPKTNPCQIYPLSVDAQTLKTKELDSYEQSLNNMYRIFLLGRGLNEKSDKDSGTLREAKKIFRLGYENHILKNGLSKSKITQYDATQYLRYEDFLDIVVAEKRNEVEEYRKRDLYELQQNLEEFIHAEGGLFNAYSAFNLQDKKFVNFNLEDLLRAEENIYNAQYYNLYNMVFAESVKVGQHEKYLFDHRKKKANELVFTDITHDEFHNPIRTKNLQLIKRIDRDNREGRKIMIGETLISQELGDMFPNFSQSGRIDDEISKAVVNLFKLSPYRFIFRQDISSRNLFKLVFGEQLSPSDLDDVFTSLMEGECLLNIRGVKNIKMKHDLRQEQLARFDGGL</sequence>
<gene>
    <name evidence="1" type="ORF">UC3_01986</name>
</gene>
<dbReference type="InterPro" id="IPR027417">
    <property type="entry name" value="P-loop_NTPase"/>
</dbReference>
<dbReference type="SUPFAM" id="SSF52540">
    <property type="entry name" value="P-loop containing nucleoside triphosphate hydrolases"/>
    <property type="match status" value="1"/>
</dbReference>
<dbReference type="RefSeq" id="WP_010768648.1">
    <property type="nucleotide sequence ID" value="NZ_ASWE01000002.1"/>
</dbReference>
<comment type="caution">
    <text evidence="1">The sequence shown here is derived from an EMBL/GenBank/DDBJ whole genome shotgun (WGS) entry which is preliminary data.</text>
</comment>
<organism evidence="1 2">
    <name type="scientific">Enterococcus phoeniculicola ATCC BAA-412</name>
    <dbReference type="NCBI Taxonomy" id="1158610"/>
    <lineage>
        <taxon>Bacteria</taxon>
        <taxon>Bacillati</taxon>
        <taxon>Bacillota</taxon>
        <taxon>Bacilli</taxon>
        <taxon>Lactobacillales</taxon>
        <taxon>Enterococcaceae</taxon>
        <taxon>Enterococcus</taxon>
    </lineage>
</organism>
<dbReference type="EMBL" id="AJAT01000016">
    <property type="protein sequence ID" value="EOL43009.1"/>
    <property type="molecule type" value="Genomic_DNA"/>
</dbReference>
<evidence type="ECO:0008006" key="3">
    <source>
        <dbReference type="Google" id="ProtNLM"/>
    </source>
</evidence>
<evidence type="ECO:0000313" key="1">
    <source>
        <dbReference type="EMBL" id="EOL43009.1"/>
    </source>
</evidence>
<protein>
    <recommendedName>
        <fullName evidence="3">TraG P-loop domain-containing protein</fullName>
    </recommendedName>
</protein>
<dbReference type="AlphaFoldDB" id="R3TND8"/>
<accession>R3TND8</accession>
<evidence type="ECO:0000313" key="2">
    <source>
        <dbReference type="Proteomes" id="UP000013785"/>
    </source>
</evidence>
<dbReference type="eggNOG" id="COG0433">
    <property type="taxonomic scope" value="Bacteria"/>
</dbReference>